<dbReference type="Pfam" id="PF19765">
    <property type="entry name" value="DUF6252"/>
    <property type="match status" value="1"/>
</dbReference>
<dbReference type="RefSeq" id="WP_379978147.1">
    <property type="nucleotide sequence ID" value="NZ_JBHSFV010000004.1"/>
</dbReference>
<evidence type="ECO:0000313" key="1">
    <source>
        <dbReference type="EMBL" id="MFC4633919.1"/>
    </source>
</evidence>
<dbReference type="EMBL" id="JBHSFV010000004">
    <property type="protein sequence ID" value="MFC4633919.1"/>
    <property type="molecule type" value="Genomic_DNA"/>
</dbReference>
<evidence type="ECO:0000313" key="2">
    <source>
        <dbReference type="Proteomes" id="UP001596043"/>
    </source>
</evidence>
<sequence length="60" mass="6808">MPVTQQILKFWVAPFDESQQGEINITSFTDSTIEGTFNFTGRNEDQSIKTITNGSFNVNY</sequence>
<accession>A0ABV9HXA2</accession>
<name>A0ABV9HXA2_9FLAO</name>
<reference evidence="2" key="1">
    <citation type="journal article" date="2019" name="Int. J. Syst. Evol. Microbiol.">
        <title>The Global Catalogue of Microorganisms (GCM) 10K type strain sequencing project: providing services to taxonomists for standard genome sequencing and annotation.</title>
        <authorList>
            <consortium name="The Broad Institute Genomics Platform"/>
            <consortium name="The Broad Institute Genome Sequencing Center for Infectious Disease"/>
            <person name="Wu L."/>
            <person name="Ma J."/>
        </authorList>
    </citation>
    <scope>NUCLEOTIDE SEQUENCE [LARGE SCALE GENOMIC DNA]</scope>
    <source>
        <strain evidence="2">YJ-61-S</strain>
    </source>
</reference>
<protein>
    <submittedName>
        <fullName evidence="1">DUF6252 family protein</fullName>
    </submittedName>
</protein>
<gene>
    <name evidence="1" type="ORF">ACFO3O_08375</name>
</gene>
<comment type="caution">
    <text evidence="1">The sequence shown here is derived from an EMBL/GenBank/DDBJ whole genome shotgun (WGS) entry which is preliminary data.</text>
</comment>
<proteinExistence type="predicted"/>
<keyword evidence="2" id="KW-1185">Reference proteome</keyword>
<organism evidence="1 2">
    <name type="scientific">Dokdonia ponticola</name>
    <dbReference type="NCBI Taxonomy" id="2041041"/>
    <lineage>
        <taxon>Bacteria</taxon>
        <taxon>Pseudomonadati</taxon>
        <taxon>Bacteroidota</taxon>
        <taxon>Flavobacteriia</taxon>
        <taxon>Flavobacteriales</taxon>
        <taxon>Flavobacteriaceae</taxon>
        <taxon>Dokdonia</taxon>
    </lineage>
</organism>
<dbReference type="InterPro" id="IPR046219">
    <property type="entry name" value="DUF6252"/>
</dbReference>
<dbReference type="Proteomes" id="UP001596043">
    <property type="component" value="Unassembled WGS sequence"/>
</dbReference>